<organism evidence="4 5">
    <name type="scientific">Thermus filiformis</name>
    <dbReference type="NCBI Taxonomy" id="276"/>
    <lineage>
        <taxon>Bacteria</taxon>
        <taxon>Thermotogati</taxon>
        <taxon>Deinococcota</taxon>
        <taxon>Deinococci</taxon>
        <taxon>Thermales</taxon>
        <taxon>Thermaceae</taxon>
        <taxon>Thermus</taxon>
    </lineage>
</organism>
<gene>
    <name evidence="4" type="ORF">THFILI_09550</name>
</gene>
<sequence>MVHEVKLKNGLTVVAEVLPEAKSVALGYFVRTGARDERPEESGVSHFLEHMVFKGPEDLDALTVNLLFDRMGAQYNAFTSEEATVYYGAVLPEFGLELLRLFTRLLRPALRLQDFQLEKQVILEEIARYEDRPGAMAFEWARRAFFQDHPLGNSVLGSRDSITALTRDQMADYHQRRYVPQNLLLALSGRLDLPRVLEEVEALTEGWAGSADRAYPPFFPRVGEERRPYAKARQLYLVGLWPGVAFQDERRYAAGVLAHLMGEEAGRLYWALVDRGLAETASFGHEEADRAGFFYAYVQADPAHEALVGEALSEELSRLSRQGVTEDEVARARTALATGVVFAGETPMQRLFHLGLHYLYTGRYEPLDQAKARILSVTREEVMALLEEAPFQKGFTLSVVPDGA</sequence>
<comment type="caution">
    <text evidence="4">The sequence shown here is derived from an EMBL/GenBank/DDBJ whole genome shotgun (WGS) entry which is preliminary data.</text>
</comment>
<evidence type="ECO:0000259" key="2">
    <source>
        <dbReference type="Pfam" id="PF00675"/>
    </source>
</evidence>
<dbReference type="Pfam" id="PF05193">
    <property type="entry name" value="Peptidase_M16_C"/>
    <property type="match status" value="1"/>
</dbReference>
<feature type="domain" description="Peptidase M16 C-terminal" evidence="3">
    <location>
        <begin position="165"/>
        <end position="336"/>
    </location>
</feature>
<dbReference type="Pfam" id="PF00675">
    <property type="entry name" value="Peptidase_M16"/>
    <property type="match status" value="1"/>
</dbReference>
<accession>A0A0A2WNR5</accession>
<dbReference type="SUPFAM" id="SSF63411">
    <property type="entry name" value="LuxS/MPP-like metallohydrolase"/>
    <property type="match status" value="2"/>
</dbReference>
<dbReference type="InterPro" id="IPR050361">
    <property type="entry name" value="MPP/UQCRC_Complex"/>
</dbReference>
<dbReference type="Gene3D" id="3.30.830.10">
    <property type="entry name" value="Metalloenzyme, LuxS/M16 peptidase-like"/>
    <property type="match status" value="2"/>
</dbReference>
<evidence type="ECO:0000256" key="1">
    <source>
        <dbReference type="ARBA" id="ARBA00007261"/>
    </source>
</evidence>
<dbReference type="Proteomes" id="UP000030364">
    <property type="component" value="Unassembled WGS sequence"/>
</dbReference>
<dbReference type="InterPro" id="IPR011249">
    <property type="entry name" value="Metalloenz_LuxS/M16"/>
</dbReference>
<keyword evidence="5" id="KW-1185">Reference proteome</keyword>
<dbReference type="PANTHER" id="PTHR11851">
    <property type="entry name" value="METALLOPROTEASE"/>
    <property type="match status" value="1"/>
</dbReference>
<dbReference type="OrthoDB" id="9811314at2"/>
<evidence type="ECO:0000313" key="5">
    <source>
        <dbReference type="Proteomes" id="UP000030364"/>
    </source>
</evidence>
<dbReference type="EMBL" id="JPSL02000040">
    <property type="protein sequence ID" value="KGQ21821.2"/>
    <property type="molecule type" value="Genomic_DNA"/>
</dbReference>
<dbReference type="GO" id="GO:0046872">
    <property type="term" value="F:metal ion binding"/>
    <property type="evidence" value="ECO:0007669"/>
    <property type="project" value="InterPro"/>
</dbReference>
<reference evidence="4 5" key="1">
    <citation type="journal article" date="2015" name="Genome Announc.">
        <title>Draft Genome Sequence of the Thermophile Thermus filiformis ATCC 43280, Producer of Carotenoid-(Di)glucoside-Branched Fatty Acid (Di)esters and Source of Hyperthermostable Enzymes of Biotechnological Interest.</title>
        <authorList>
            <person name="Mandelli F."/>
            <person name="Oliveira Ramires B."/>
            <person name="Couger M.B."/>
            <person name="Paixao D.A."/>
            <person name="Camilo C.M."/>
            <person name="Polikarpov I."/>
            <person name="Prade R."/>
            <person name="Riano-Pachon D.M."/>
            <person name="Squina F.M."/>
        </authorList>
    </citation>
    <scope>NUCLEOTIDE SEQUENCE [LARGE SCALE GENOMIC DNA]</scope>
    <source>
        <strain evidence="4 5">ATCC 43280</strain>
    </source>
</reference>
<evidence type="ECO:0000313" key="4">
    <source>
        <dbReference type="EMBL" id="KGQ21821.2"/>
    </source>
</evidence>
<name>A0A0A2WNR5_THEFI</name>
<comment type="similarity">
    <text evidence="1">Belongs to the peptidase M16 family.</text>
</comment>
<dbReference type="InterPro" id="IPR007863">
    <property type="entry name" value="Peptidase_M16_C"/>
</dbReference>
<dbReference type="AlphaFoldDB" id="A0A0A2WNR5"/>
<feature type="domain" description="Peptidase M16 N-terminal" evidence="2">
    <location>
        <begin position="13"/>
        <end position="157"/>
    </location>
</feature>
<evidence type="ECO:0000259" key="3">
    <source>
        <dbReference type="Pfam" id="PF05193"/>
    </source>
</evidence>
<proteinExistence type="inferred from homology"/>
<dbReference type="InterPro" id="IPR011765">
    <property type="entry name" value="Pept_M16_N"/>
</dbReference>
<protein>
    <submittedName>
        <fullName evidence="4">Peptidase M16</fullName>
    </submittedName>
</protein>
<dbReference type="RefSeq" id="WP_038064533.1">
    <property type="nucleotide sequence ID" value="NZ_JPSL02000040.1"/>
</dbReference>
<dbReference type="STRING" id="276.THFILI_09550"/>
<dbReference type="PANTHER" id="PTHR11851:SF49">
    <property type="entry name" value="MITOCHONDRIAL-PROCESSING PEPTIDASE SUBUNIT ALPHA"/>
    <property type="match status" value="1"/>
</dbReference>